<dbReference type="EMBL" id="VENJ01000010">
    <property type="protein sequence ID" value="MTJ04766.1"/>
    <property type="molecule type" value="Genomic_DNA"/>
</dbReference>
<sequence length="308" mass="31845">MKKILFATTALVATAGVAAADVTFGGYARWGVDHVEGRVGDETRIESRFRLIVTATTESDGGLTFGSQIRYQANEASSTYAGTAGFNSPRFWVSTGGLEISMGHVQGALEFMPGMYAGSVGLTGLGYANVVYNYGADFYTSGANGRQGVDIKYSAGDFSAHLSHTMSQTGYGFNGAAERTAGFVAYSFGDYSAALALQDSNQVGDNEWALTASGTFGPANVTLQVADNGNMIANSNTMKYGLAASFDVGAATSVSAYINHDEALNGFTGDENMGVGVVHDLGGGASVRGGVADLAGQTRADLGVQFSF</sequence>
<dbReference type="Proteomes" id="UP000483078">
    <property type="component" value="Unassembled WGS sequence"/>
</dbReference>
<reference evidence="3 4" key="1">
    <citation type="submission" date="2019-06" db="EMBL/GenBank/DDBJ databases">
        <title>Enrichment of Autotrophic Halophilic Microorganisms from Red Sea Brine Pool Using Microbial Electrosynthesis System.</title>
        <authorList>
            <person name="Alqahtani M.F."/>
            <person name="Bajracharya S."/>
            <person name="Katuri K.P."/>
            <person name="Ali M."/>
            <person name="Saikaly P.E."/>
        </authorList>
    </citation>
    <scope>NUCLEOTIDE SEQUENCE [LARGE SCALE GENOMIC DNA]</scope>
    <source>
        <strain evidence="3">MES6</strain>
    </source>
</reference>
<dbReference type="GO" id="GO:0015288">
    <property type="term" value="F:porin activity"/>
    <property type="evidence" value="ECO:0007669"/>
    <property type="project" value="InterPro"/>
</dbReference>
<dbReference type="GO" id="GO:0016020">
    <property type="term" value="C:membrane"/>
    <property type="evidence" value="ECO:0007669"/>
    <property type="project" value="InterPro"/>
</dbReference>
<dbReference type="InterPro" id="IPR023614">
    <property type="entry name" value="Porin_dom_sf"/>
</dbReference>
<comment type="caution">
    <text evidence="3">The sequence shown here is derived from an EMBL/GenBank/DDBJ whole genome shotgun (WGS) entry which is preliminary data.</text>
</comment>
<organism evidence="3 4">
    <name type="scientific">Sediminimonas qiaohouensis</name>
    <dbReference type="NCBI Taxonomy" id="552061"/>
    <lineage>
        <taxon>Bacteria</taxon>
        <taxon>Pseudomonadati</taxon>
        <taxon>Pseudomonadota</taxon>
        <taxon>Alphaproteobacteria</taxon>
        <taxon>Rhodobacterales</taxon>
        <taxon>Roseobacteraceae</taxon>
        <taxon>Sediminimonas</taxon>
    </lineage>
</organism>
<evidence type="ECO:0000259" key="2">
    <source>
        <dbReference type="Pfam" id="PF13609"/>
    </source>
</evidence>
<dbReference type="Gene3D" id="2.40.160.10">
    <property type="entry name" value="Porin"/>
    <property type="match status" value="1"/>
</dbReference>
<evidence type="ECO:0000313" key="4">
    <source>
        <dbReference type="Proteomes" id="UP000483078"/>
    </source>
</evidence>
<dbReference type="Pfam" id="PF13609">
    <property type="entry name" value="Porin_4"/>
    <property type="match status" value="1"/>
</dbReference>
<proteinExistence type="predicted"/>
<dbReference type="AlphaFoldDB" id="A0A7C9HB04"/>
<gene>
    <name evidence="3" type="ORF">FH759_08765</name>
</gene>
<evidence type="ECO:0000313" key="3">
    <source>
        <dbReference type="EMBL" id="MTJ04766.1"/>
    </source>
</evidence>
<protein>
    <submittedName>
        <fullName evidence="3">Porin</fullName>
    </submittedName>
</protein>
<accession>A0A7C9HB04</accession>
<name>A0A7C9HB04_9RHOB</name>
<keyword evidence="1" id="KW-0732">Signal</keyword>
<feature type="signal peptide" evidence="1">
    <location>
        <begin position="1"/>
        <end position="20"/>
    </location>
</feature>
<evidence type="ECO:0000256" key="1">
    <source>
        <dbReference type="SAM" id="SignalP"/>
    </source>
</evidence>
<dbReference type="InterPro" id="IPR033900">
    <property type="entry name" value="Gram_neg_porin_domain"/>
</dbReference>
<feature type="domain" description="Porin" evidence="2">
    <location>
        <begin position="7"/>
        <end position="293"/>
    </location>
</feature>
<feature type="chain" id="PRO_5028836366" evidence="1">
    <location>
        <begin position="21"/>
        <end position="308"/>
    </location>
</feature>
<dbReference type="SUPFAM" id="SSF56935">
    <property type="entry name" value="Porins"/>
    <property type="match status" value="1"/>
</dbReference>